<name>A0ABY9RKN5_9BURK</name>
<evidence type="ECO:0000313" key="5">
    <source>
        <dbReference type="Proteomes" id="UP001181355"/>
    </source>
</evidence>
<dbReference type="SUPFAM" id="SSF53474">
    <property type="entry name" value="alpha/beta-Hydrolases"/>
    <property type="match status" value="1"/>
</dbReference>
<organism evidence="4 5">
    <name type="scientific">Undibacterium cyanobacteriorum</name>
    <dbReference type="NCBI Taxonomy" id="3073561"/>
    <lineage>
        <taxon>Bacteria</taxon>
        <taxon>Pseudomonadati</taxon>
        <taxon>Pseudomonadota</taxon>
        <taxon>Betaproteobacteria</taxon>
        <taxon>Burkholderiales</taxon>
        <taxon>Oxalobacteraceae</taxon>
        <taxon>Undibacterium</taxon>
    </lineage>
</organism>
<evidence type="ECO:0000313" key="4">
    <source>
        <dbReference type="EMBL" id="WMW80606.1"/>
    </source>
</evidence>
<protein>
    <submittedName>
        <fullName evidence="4">Alpha/beta hydrolase</fullName>
    </submittedName>
</protein>
<keyword evidence="2" id="KW-0732">Signal</keyword>
<evidence type="ECO:0000259" key="3">
    <source>
        <dbReference type="Pfam" id="PF12697"/>
    </source>
</evidence>
<dbReference type="Pfam" id="PF12697">
    <property type="entry name" value="Abhydrolase_6"/>
    <property type="match status" value="1"/>
</dbReference>
<gene>
    <name evidence="4" type="ORF">RF679_18495</name>
</gene>
<proteinExistence type="predicted"/>
<dbReference type="PANTHER" id="PTHR43798:SF31">
    <property type="entry name" value="AB HYDROLASE SUPERFAMILY PROTEIN YCLE"/>
    <property type="match status" value="1"/>
</dbReference>
<keyword evidence="5" id="KW-1185">Reference proteome</keyword>
<dbReference type="PANTHER" id="PTHR43798">
    <property type="entry name" value="MONOACYLGLYCEROL LIPASE"/>
    <property type="match status" value="1"/>
</dbReference>
<dbReference type="InterPro" id="IPR000073">
    <property type="entry name" value="AB_hydrolase_1"/>
</dbReference>
<dbReference type="GO" id="GO:0016787">
    <property type="term" value="F:hydrolase activity"/>
    <property type="evidence" value="ECO:0007669"/>
    <property type="project" value="UniProtKB-KW"/>
</dbReference>
<reference evidence="4" key="1">
    <citation type="submission" date="2023-09" db="EMBL/GenBank/DDBJ databases">
        <title>Undibacterium sp. 20NA77.5 isolated from freshwater.</title>
        <authorList>
            <person name="Le V."/>
            <person name="Ko S.-R."/>
            <person name="Ahn C.-Y."/>
            <person name="Oh H.-M."/>
        </authorList>
    </citation>
    <scope>NUCLEOTIDE SEQUENCE</scope>
    <source>
        <strain evidence="4">20NA77.5</strain>
    </source>
</reference>
<dbReference type="EMBL" id="CP133720">
    <property type="protein sequence ID" value="WMW80606.1"/>
    <property type="molecule type" value="Genomic_DNA"/>
</dbReference>
<feature type="chain" id="PRO_5046644940" evidence="2">
    <location>
        <begin position="30"/>
        <end position="319"/>
    </location>
</feature>
<dbReference type="InterPro" id="IPR029058">
    <property type="entry name" value="AB_hydrolase_fold"/>
</dbReference>
<dbReference type="InterPro" id="IPR050266">
    <property type="entry name" value="AB_hydrolase_sf"/>
</dbReference>
<dbReference type="Gene3D" id="3.40.50.1820">
    <property type="entry name" value="alpha/beta hydrolase"/>
    <property type="match status" value="1"/>
</dbReference>
<sequence length="319" mass="34285">MSLATTFKLAFASLAIATVFGATPCSTFAAPSNQAESTSNAKVAQEFQVGSLYVEKYSNPNAKGAPVILIPGLASGAYVWDETVKQLRDNHELYVVTLAGFNGKPSIAGPKLPKLKASLLELIQTQKIDKPVLVGHSLGSASSIWFALEHSNLIRGVFAVDGLPVFPGTQNLGADQRKAMAEGARAQMASLDAASFGAQQTQYMRVTGVIDEKLALSLGVRAATSDPIATADYMAELLLLDMRPDLHKITVPVAVVSPFNAPDFARANMNEEGKNAYYKSLVNGIPQLSMISITNARHFVMLDQPQVFNQKLQEFLKKL</sequence>
<feature type="domain" description="AB hydrolase-1" evidence="3">
    <location>
        <begin position="67"/>
        <end position="309"/>
    </location>
</feature>
<evidence type="ECO:0000256" key="2">
    <source>
        <dbReference type="SAM" id="SignalP"/>
    </source>
</evidence>
<dbReference type="RefSeq" id="WP_309482098.1">
    <property type="nucleotide sequence ID" value="NZ_CP133720.1"/>
</dbReference>
<feature type="signal peptide" evidence="2">
    <location>
        <begin position="1"/>
        <end position="29"/>
    </location>
</feature>
<accession>A0ABY9RKN5</accession>
<evidence type="ECO:0000256" key="1">
    <source>
        <dbReference type="ARBA" id="ARBA00022801"/>
    </source>
</evidence>
<dbReference type="Proteomes" id="UP001181355">
    <property type="component" value="Chromosome"/>
</dbReference>
<keyword evidence="1 4" id="KW-0378">Hydrolase</keyword>